<gene>
    <name evidence="1" type="ORF">CK203_035360</name>
</gene>
<evidence type="ECO:0000313" key="1">
    <source>
        <dbReference type="EMBL" id="RVW85922.1"/>
    </source>
</evidence>
<dbReference type="SUPFAM" id="SSF53098">
    <property type="entry name" value="Ribonuclease H-like"/>
    <property type="match status" value="1"/>
</dbReference>
<accession>A0A438HN98</accession>
<comment type="caution">
    <text evidence="1">The sequence shown here is derived from an EMBL/GenBank/DDBJ whole genome shotgun (WGS) entry which is preliminary data.</text>
</comment>
<dbReference type="EMBL" id="QGNW01000199">
    <property type="protein sequence ID" value="RVW85922.1"/>
    <property type="molecule type" value="Genomic_DNA"/>
</dbReference>
<reference evidence="1 2" key="1">
    <citation type="journal article" date="2018" name="PLoS Genet.">
        <title>Population sequencing reveals clonal diversity and ancestral inbreeding in the grapevine cultivar Chardonnay.</title>
        <authorList>
            <person name="Roach M.J."/>
            <person name="Johnson D.L."/>
            <person name="Bohlmann J."/>
            <person name="van Vuuren H.J."/>
            <person name="Jones S.J."/>
            <person name="Pretorius I.S."/>
            <person name="Schmidt S.A."/>
            <person name="Borneman A.R."/>
        </authorList>
    </citation>
    <scope>NUCLEOTIDE SEQUENCE [LARGE SCALE GENOMIC DNA]</scope>
    <source>
        <strain evidence="2">cv. Chardonnay</strain>
        <tissue evidence="1">Leaf</tissue>
    </source>
</reference>
<proteinExistence type="predicted"/>
<name>A0A438HN98_VITVI</name>
<evidence type="ECO:0000313" key="2">
    <source>
        <dbReference type="Proteomes" id="UP000288805"/>
    </source>
</evidence>
<protein>
    <submittedName>
        <fullName evidence="1">Uncharacterized protein</fullName>
    </submittedName>
</protein>
<dbReference type="InterPro" id="IPR012337">
    <property type="entry name" value="RNaseH-like_sf"/>
</dbReference>
<sequence length="253" mass="29464">MSPLMHLLRIVDCDERPLMGYVYEGMYRVRLGIKKLFNYNKRLYKPYTEIIKQRWDQQLKKSIHSGAYWLNPCFQYDQENFCNKSNVIGGVMDVIDQKVLKGKLETMNEMKLFRDRLGSFGRELAYSSREVLQPGIGVSLNVYIPKEGIDWNIKGLMILFYNKKRIYDPIDYACIDETDFWVVDDDQPAELDVEELENLLYEEGSIPINEVEGSSSHIDDEDGGDVAIERLDVENFGFPNAHVQSPYSNFQNE</sequence>
<dbReference type="Proteomes" id="UP000288805">
    <property type="component" value="Unassembled WGS sequence"/>
</dbReference>
<dbReference type="AlphaFoldDB" id="A0A438HN98"/>
<organism evidence="1 2">
    <name type="scientific">Vitis vinifera</name>
    <name type="common">Grape</name>
    <dbReference type="NCBI Taxonomy" id="29760"/>
    <lineage>
        <taxon>Eukaryota</taxon>
        <taxon>Viridiplantae</taxon>
        <taxon>Streptophyta</taxon>
        <taxon>Embryophyta</taxon>
        <taxon>Tracheophyta</taxon>
        <taxon>Spermatophyta</taxon>
        <taxon>Magnoliopsida</taxon>
        <taxon>eudicotyledons</taxon>
        <taxon>Gunneridae</taxon>
        <taxon>Pentapetalae</taxon>
        <taxon>rosids</taxon>
        <taxon>Vitales</taxon>
        <taxon>Vitaceae</taxon>
        <taxon>Viteae</taxon>
        <taxon>Vitis</taxon>
    </lineage>
</organism>